<dbReference type="GO" id="GO:0016757">
    <property type="term" value="F:glycosyltransferase activity"/>
    <property type="evidence" value="ECO:0007669"/>
    <property type="project" value="InterPro"/>
</dbReference>
<dbReference type="HOGENOM" id="CLU_009583_36_3_4"/>
<dbReference type="InterPro" id="IPR028098">
    <property type="entry name" value="Glyco_trans_4-like_N"/>
</dbReference>
<dbReference type="PANTHER" id="PTHR46401:SF2">
    <property type="entry name" value="GLYCOSYLTRANSFERASE WBBK-RELATED"/>
    <property type="match status" value="1"/>
</dbReference>
<dbReference type="eggNOG" id="COG0438">
    <property type="taxonomic scope" value="Bacteria"/>
</dbReference>
<evidence type="ECO:0000313" key="4">
    <source>
        <dbReference type="EMBL" id="ACO75767.1"/>
    </source>
</evidence>
<keyword evidence="5" id="KW-1185">Reference proteome</keyword>
<protein>
    <submittedName>
        <fullName evidence="4">Glycosyl transferase, group 1</fullName>
    </submittedName>
</protein>
<reference evidence="4 5" key="1">
    <citation type="journal article" date="2009" name="PLoS Genet.">
        <title>The complete genome and proteome of Laribacter hongkongensis reveal potential mechanisms for adaptations to different temperatures and habitats.</title>
        <authorList>
            <person name="Woo P.C."/>
            <person name="Lau S.K."/>
            <person name="Tse H."/>
            <person name="Teng J.L."/>
            <person name="Curreem S.O."/>
            <person name="Tsang A.K."/>
            <person name="Fan R.Y."/>
            <person name="Wong G.K."/>
            <person name="Huang Y."/>
            <person name="Loman N.J."/>
            <person name="Snyder L.A."/>
            <person name="Cai J.J."/>
            <person name="Huang J.D."/>
            <person name="Mak W."/>
            <person name="Pallen M.J."/>
            <person name="Lok S."/>
            <person name="Yuen K.Y."/>
        </authorList>
    </citation>
    <scope>NUCLEOTIDE SEQUENCE [LARGE SCALE GENOMIC DNA]</scope>
    <source>
        <strain evidence="4 5">HLHK9</strain>
    </source>
</reference>
<dbReference type="PANTHER" id="PTHR46401">
    <property type="entry name" value="GLYCOSYLTRANSFERASE WBBK-RELATED"/>
    <property type="match status" value="1"/>
</dbReference>
<name>C1DDD5_LARHH</name>
<feature type="domain" description="Glycosyl transferase family 1" evidence="2">
    <location>
        <begin position="261"/>
        <end position="418"/>
    </location>
</feature>
<dbReference type="Proteomes" id="UP000002010">
    <property type="component" value="Chromosome"/>
</dbReference>
<dbReference type="Pfam" id="PF13439">
    <property type="entry name" value="Glyco_transf_4"/>
    <property type="match status" value="1"/>
</dbReference>
<dbReference type="EMBL" id="CP001154">
    <property type="protein sequence ID" value="ACO75767.1"/>
    <property type="molecule type" value="Genomic_DNA"/>
</dbReference>
<dbReference type="InterPro" id="IPR001296">
    <property type="entry name" value="Glyco_trans_1"/>
</dbReference>
<evidence type="ECO:0000259" key="3">
    <source>
        <dbReference type="Pfam" id="PF13439"/>
    </source>
</evidence>
<proteinExistence type="predicted"/>
<accession>C1DDD5</accession>
<sequence>MKSYIIREHCARILLIASQRVQRFQASKRGTEQSYAPTNPRWLHKMKSSKPTIVMLTPDRQIDRRILLSTDSLEAAGWDVTIIAMPLDEPAIEERRVVRIGSNAGTVNRESRVLDAYRWVRGHLPMNGRLMRWMKRLAWRYLVDQESFYFKLFYSTASQYAPRVFVANDLPMLPVASQLAQKCGAKLVYDSHELYSEQEFSEREKRRWAEIEAKYIGACDVVITVNQSIATELEHRYGVSGVRVIYNAERTQNRPLVSRRFHETFGLSAEKKILLLQGGLSAGRNLEVLVDAMRYAQNLSLVLVVLGDGLLLNTLQQLVQQQDLVGRVYFHAAVPQNELLALTAAADAGVIPYQATCLNNRYCTPNKLFEFIALGLPVLATDLPEIRRFVEGQQIGLVGDTGSPRKLAALIDDFFSDDYRFATWKANVAVARQQICWELEGKKLVEIYEALR</sequence>
<dbReference type="Pfam" id="PF00534">
    <property type="entry name" value="Glycos_transf_1"/>
    <property type="match status" value="1"/>
</dbReference>
<evidence type="ECO:0000256" key="1">
    <source>
        <dbReference type="ARBA" id="ARBA00022679"/>
    </source>
</evidence>
<dbReference type="GO" id="GO:0009103">
    <property type="term" value="P:lipopolysaccharide biosynthetic process"/>
    <property type="evidence" value="ECO:0007669"/>
    <property type="project" value="TreeGrafter"/>
</dbReference>
<evidence type="ECO:0000313" key="5">
    <source>
        <dbReference type="Proteomes" id="UP000002010"/>
    </source>
</evidence>
<dbReference type="KEGG" id="lhk:LHK_02787"/>
<dbReference type="SUPFAM" id="SSF53756">
    <property type="entry name" value="UDP-Glycosyltransferase/glycogen phosphorylase"/>
    <property type="match status" value="1"/>
</dbReference>
<feature type="domain" description="Glycosyltransferase subfamily 4-like N-terminal" evidence="3">
    <location>
        <begin position="71"/>
        <end position="247"/>
    </location>
</feature>
<dbReference type="Gene3D" id="3.40.50.2000">
    <property type="entry name" value="Glycogen Phosphorylase B"/>
    <property type="match status" value="2"/>
</dbReference>
<dbReference type="STRING" id="557598.LHK_02787"/>
<dbReference type="AlphaFoldDB" id="C1DDD5"/>
<keyword evidence="1 4" id="KW-0808">Transferase</keyword>
<gene>
    <name evidence="4" type="ordered locus">LHK_02787</name>
</gene>
<dbReference type="CAZy" id="GT4">
    <property type="family name" value="Glycosyltransferase Family 4"/>
</dbReference>
<evidence type="ECO:0000259" key="2">
    <source>
        <dbReference type="Pfam" id="PF00534"/>
    </source>
</evidence>
<organism evidence="4 5">
    <name type="scientific">Laribacter hongkongensis (strain HLHK9)</name>
    <dbReference type="NCBI Taxonomy" id="557598"/>
    <lineage>
        <taxon>Bacteria</taxon>
        <taxon>Pseudomonadati</taxon>
        <taxon>Pseudomonadota</taxon>
        <taxon>Betaproteobacteria</taxon>
        <taxon>Neisseriales</taxon>
        <taxon>Aquaspirillaceae</taxon>
        <taxon>Laribacter</taxon>
    </lineage>
</organism>